<organism evidence="9 10">
    <name type="scientific">Botryobasidium botryosum (strain FD-172 SS1)</name>
    <dbReference type="NCBI Taxonomy" id="930990"/>
    <lineage>
        <taxon>Eukaryota</taxon>
        <taxon>Fungi</taxon>
        <taxon>Dikarya</taxon>
        <taxon>Basidiomycota</taxon>
        <taxon>Agaricomycotina</taxon>
        <taxon>Agaricomycetes</taxon>
        <taxon>Cantharellales</taxon>
        <taxon>Botryobasidiaceae</taxon>
        <taxon>Botryobasidium</taxon>
    </lineage>
</organism>
<feature type="region of interest" description="Disordered" evidence="7">
    <location>
        <begin position="270"/>
        <end position="373"/>
    </location>
</feature>
<accession>A0A067MUM5</accession>
<evidence type="ECO:0000313" key="10">
    <source>
        <dbReference type="Proteomes" id="UP000027195"/>
    </source>
</evidence>
<feature type="region of interest" description="Disordered" evidence="7">
    <location>
        <begin position="167"/>
        <end position="252"/>
    </location>
</feature>
<feature type="compositionally biased region" description="Polar residues" evidence="7">
    <location>
        <begin position="34"/>
        <end position="48"/>
    </location>
</feature>
<evidence type="ECO:0000256" key="6">
    <source>
        <dbReference type="SAM" id="Coils"/>
    </source>
</evidence>
<keyword evidence="10" id="KW-1185">Reference proteome</keyword>
<keyword evidence="5" id="KW-0206">Cytoskeleton</keyword>
<feature type="compositionally biased region" description="Polar residues" evidence="7">
    <location>
        <begin position="708"/>
        <end position="718"/>
    </location>
</feature>
<dbReference type="InterPro" id="IPR019528">
    <property type="entry name" value="PACT_domain"/>
</dbReference>
<name>A0A067MUM5_BOTB1</name>
<dbReference type="Pfam" id="PF10495">
    <property type="entry name" value="PACT_coil_coil"/>
    <property type="match status" value="1"/>
</dbReference>
<reference evidence="10" key="1">
    <citation type="journal article" date="2014" name="Proc. Natl. Acad. Sci. U.S.A.">
        <title>Extensive sampling of basidiomycete genomes demonstrates inadequacy of the white-rot/brown-rot paradigm for wood decay fungi.</title>
        <authorList>
            <person name="Riley R."/>
            <person name="Salamov A.A."/>
            <person name="Brown D.W."/>
            <person name="Nagy L.G."/>
            <person name="Floudas D."/>
            <person name="Held B.W."/>
            <person name="Levasseur A."/>
            <person name="Lombard V."/>
            <person name="Morin E."/>
            <person name="Otillar R."/>
            <person name="Lindquist E.A."/>
            <person name="Sun H."/>
            <person name="LaButti K.M."/>
            <person name="Schmutz J."/>
            <person name="Jabbour D."/>
            <person name="Luo H."/>
            <person name="Baker S.E."/>
            <person name="Pisabarro A.G."/>
            <person name="Walton J.D."/>
            <person name="Blanchette R.A."/>
            <person name="Henrissat B."/>
            <person name="Martin F."/>
            <person name="Cullen D."/>
            <person name="Hibbett D.S."/>
            <person name="Grigoriev I.V."/>
        </authorList>
    </citation>
    <scope>NUCLEOTIDE SEQUENCE [LARGE SCALE GENOMIC DNA]</scope>
    <source>
        <strain evidence="10">FD-172 SS1</strain>
    </source>
</reference>
<feature type="compositionally biased region" description="Basic residues" evidence="7">
    <location>
        <begin position="188"/>
        <end position="198"/>
    </location>
</feature>
<dbReference type="OrthoDB" id="2020852at2759"/>
<feature type="compositionally biased region" description="Low complexity" evidence="7">
    <location>
        <begin position="65"/>
        <end position="83"/>
    </location>
</feature>
<proteinExistence type="predicted"/>
<dbReference type="PANTHER" id="PTHR23159:SF31">
    <property type="entry name" value="CENTROSOME-ASSOCIATED PROTEIN CEP250 ISOFORM X1"/>
    <property type="match status" value="1"/>
</dbReference>
<evidence type="ECO:0000256" key="5">
    <source>
        <dbReference type="ARBA" id="ARBA00023212"/>
    </source>
</evidence>
<feature type="region of interest" description="Disordered" evidence="7">
    <location>
        <begin position="698"/>
        <end position="718"/>
    </location>
</feature>
<dbReference type="GO" id="GO:0005815">
    <property type="term" value="C:microtubule organizing center"/>
    <property type="evidence" value="ECO:0007669"/>
    <property type="project" value="UniProtKB-SubCell"/>
</dbReference>
<keyword evidence="2" id="KW-0963">Cytoplasm</keyword>
<feature type="coiled-coil region" evidence="6">
    <location>
        <begin position="1024"/>
        <end position="1319"/>
    </location>
</feature>
<evidence type="ECO:0000313" key="9">
    <source>
        <dbReference type="EMBL" id="KDQ19443.1"/>
    </source>
</evidence>
<dbReference type="Proteomes" id="UP000027195">
    <property type="component" value="Unassembled WGS sequence"/>
</dbReference>
<feature type="compositionally biased region" description="Low complexity" evidence="7">
    <location>
        <begin position="270"/>
        <end position="279"/>
    </location>
</feature>
<evidence type="ECO:0000256" key="2">
    <source>
        <dbReference type="ARBA" id="ARBA00022490"/>
    </source>
</evidence>
<evidence type="ECO:0000256" key="1">
    <source>
        <dbReference type="ARBA" id="ARBA00004267"/>
    </source>
</evidence>
<dbReference type="STRING" id="930990.A0A067MUM5"/>
<feature type="compositionally biased region" description="Low complexity" evidence="7">
    <location>
        <begin position="293"/>
        <end position="304"/>
    </location>
</feature>
<dbReference type="GO" id="GO:0005737">
    <property type="term" value="C:cytoplasm"/>
    <property type="evidence" value="ECO:0007669"/>
    <property type="project" value="UniProtKB-ARBA"/>
</dbReference>
<feature type="domain" description="Pericentrin/AKAP-450 centrosomal targeting" evidence="8">
    <location>
        <begin position="1356"/>
        <end position="1430"/>
    </location>
</feature>
<feature type="compositionally biased region" description="Polar residues" evidence="7">
    <location>
        <begin position="201"/>
        <end position="211"/>
    </location>
</feature>
<dbReference type="SUPFAM" id="SSF57997">
    <property type="entry name" value="Tropomyosin"/>
    <property type="match status" value="1"/>
</dbReference>
<protein>
    <recommendedName>
        <fullName evidence="8">Pericentrin/AKAP-450 centrosomal targeting domain-containing protein</fullName>
    </recommendedName>
</protein>
<feature type="region of interest" description="Disordered" evidence="7">
    <location>
        <begin position="1"/>
        <end position="105"/>
    </location>
</feature>
<gene>
    <name evidence="9" type="ORF">BOTBODRAFT_51847</name>
</gene>
<dbReference type="Gene3D" id="1.20.5.340">
    <property type="match status" value="1"/>
</dbReference>
<keyword evidence="4 6" id="KW-0175">Coiled coil</keyword>
<dbReference type="PANTHER" id="PTHR23159">
    <property type="entry name" value="CENTROSOMAL PROTEIN 2"/>
    <property type="match status" value="1"/>
</dbReference>
<evidence type="ECO:0000256" key="3">
    <source>
        <dbReference type="ARBA" id="ARBA00022553"/>
    </source>
</evidence>
<evidence type="ECO:0000256" key="4">
    <source>
        <dbReference type="ARBA" id="ARBA00023054"/>
    </source>
</evidence>
<dbReference type="Gene3D" id="1.10.287.1490">
    <property type="match status" value="1"/>
</dbReference>
<feature type="coiled-coil region" evidence="6">
    <location>
        <begin position="461"/>
        <end position="656"/>
    </location>
</feature>
<keyword evidence="3" id="KW-0597">Phosphoprotein</keyword>
<dbReference type="InParanoid" id="A0A067MUM5"/>
<evidence type="ECO:0000256" key="7">
    <source>
        <dbReference type="SAM" id="MobiDB-lite"/>
    </source>
</evidence>
<sequence>MISRPYETPSRVWRRIEEAQDEEVPSLPSLPAFEQSTTEQSTAQNLSASIIEPPSHSAPFSGALRSSNGSSPSATSSTSSRAGRFANSTAHSAGASTARPLHSSFDISQIQPVQISAEDEDMLFSDEDQEGQRELSLADALQSVSSFSAAEQERSRRTIYQDFQVSLKAGSESSPPKHGTPNGSPSARSHHLSARLRANRSPVNAETTRSVSDMEPTVDKDRAMTTTSQDEDISFSLPSVEDNDASTQHNSNASALSTALAASQTVISRASSVPPRSAPNLSDALAASPPTFRRQSPIPSRRSPLTPRENLLPTEAKVRIKSPPAPERTTPSPVPARAMSVTAASTPSPALPRAASANVASTPSPGNPVPATPAERHQSFLLSLIHTNTRPRFATTPHPLRRVLGSALRPRLSHPLSQVHTFGDKQNESFISTASSHDLTTHPRANASFDPLMDHVDKFNQNKLNSYLNSLNRRLNEENQELVQNMANKPNESALILLEDTVQTMQEEIVAMETEREELAMQVQTLSARVEELQSAAQESGGVPEEEFAQLQSELKGALDQLRASKDLVERLEKEIDVVREEKKRSSEFRQNEMEECRQHFARVLEDIERDTAAKDEEIRNLKARLEREGEEAERVRAAEDRADAMRDAKELAERKCIASERKFDALQGEKDRLVTETSDLHDQVRELEVALREEQEHSRSLEVASQRHASTVAQKESQITELQNRALEAEESVDELSAELETTTRQLEAAKHQIASFEAEFDNVERKVERAESQVKQLEAALEVNEQKMLGDEDEIKRLRRKVSALEQEKDDLIAAARAANANSSRDGRLQNDSMLSTVQEERLAELHDQLDDAHREIAKLEHQLQETPTRKAISQAKDKRIDLLESENRALEERLSAMQEAMAALAPLDTTTPGKSFKRTPAAQRNLTVRTPKTPGGPLKDASWLNSTHFSADSPLVAKIAQLQSELARAEMSLDDKCDKLNKAGLGPARRDLSVSIQSRSESPSTLKMTLATVNSELTSLKEAWEADRQALLSENATLEEAVRKLEEELEAELRKAQSELRRAVESERRKALEAANRLRDEGEHQVAMVQLELDQAKEGIASLESQLKAERAELRKLTSEQGRLSKEKKDVVLELERAQADVEDIKAELRRLKDENQDLEADANAKTSLQRRFAEASHRIETLRRDLAASQAAHENCRREVDQQADEIQSLRTALNEQAIELRDAEKAKERAQAERSNISRVVATLEADLKRVRWDAEKFGHDLADLKEQRDALNSRRKEDKAIADKSKAQAHAEIKSLKQRLGAIQQNAQQVQGNLESHICPADEKDIAKIRTQHRDECKGLMVQIRYLKAKYTRETVLRSDVVYQKQYLLRIIGILEKSEETILASIARIGCHIPSTRASKTRSLRGVAVAVVFSIRLKRASDAWREQKAAKQTVEAALQQVRQRRVKPQ</sequence>
<dbReference type="EMBL" id="KL198019">
    <property type="protein sequence ID" value="KDQ19443.1"/>
    <property type="molecule type" value="Genomic_DNA"/>
</dbReference>
<comment type="subcellular location">
    <subcellularLocation>
        <location evidence="1">Cytoplasm</location>
        <location evidence="1">Cytoskeleton</location>
        <location evidence="1">Microtubule organizing center</location>
    </subcellularLocation>
</comment>
<feature type="compositionally biased region" description="Polar residues" evidence="7">
    <location>
        <begin position="86"/>
        <end position="95"/>
    </location>
</feature>
<dbReference type="HOGENOM" id="CLU_003479_0_0_1"/>
<evidence type="ECO:0000259" key="8">
    <source>
        <dbReference type="Pfam" id="PF10495"/>
    </source>
</evidence>